<protein>
    <submittedName>
        <fullName evidence="10">Sugar ABC transporter ATP-binding protein</fullName>
    </submittedName>
</protein>
<dbReference type="InterPro" id="IPR003439">
    <property type="entry name" value="ABC_transporter-like_ATP-bd"/>
</dbReference>
<keyword evidence="4" id="KW-0677">Repeat</keyword>
<dbReference type="InterPro" id="IPR027417">
    <property type="entry name" value="P-loop_NTPase"/>
</dbReference>
<name>A0ABT2TP07_9FIRM</name>
<evidence type="ECO:0000256" key="8">
    <source>
        <dbReference type="ARBA" id="ARBA00023136"/>
    </source>
</evidence>
<evidence type="ECO:0000256" key="7">
    <source>
        <dbReference type="ARBA" id="ARBA00022967"/>
    </source>
</evidence>
<keyword evidence="8" id="KW-0472">Membrane</keyword>
<keyword evidence="1" id="KW-0813">Transport</keyword>
<keyword evidence="6 10" id="KW-0067">ATP-binding</keyword>
<dbReference type="Pfam" id="PF00005">
    <property type="entry name" value="ABC_tran"/>
    <property type="match status" value="2"/>
</dbReference>
<dbReference type="EMBL" id="JAOQJL010000001">
    <property type="protein sequence ID" value="MCU6763950.1"/>
    <property type="molecule type" value="Genomic_DNA"/>
</dbReference>
<evidence type="ECO:0000313" key="11">
    <source>
        <dbReference type="Proteomes" id="UP001652409"/>
    </source>
</evidence>
<evidence type="ECO:0000256" key="6">
    <source>
        <dbReference type="ARBA" id="ARBA00022840"/>
    </source>
</evidence>
<dbReference type="InterPro" id="IPR003593">
    <property type="entry name" value="AAA+_ATPase"/>
</dbReference>
<accession>A0ABT2TP07</accession>
<proteinExistence type="predicted"/>
<evidence type="ECO:0000256" key="4">
    <source>
        <dbReference type="ARBA" id="ARBA00022737"/>
    </source>
</evidence>
<dbReference type="Proteomes" id="UP001652409">
    <property type="component" value="Unassembled WGS sequence"/>
</dbReference>
<dbReference type="Gene3D" id="3.40.50.300">
    <property type="entry name" value="P-loop containing nucleotide triphosphate hydrolases"/>
    <property type="match status" value="2"/>
</dbReference>
<feature type="domain" description="ABC transporter" evidence="9">
    <location>
        <begin position="19"/>
        <end position="255"/>
    </location>
</feature>
<evidence type="ECO:0000259" key="9">
    <source>
        <dbReference type="PROSITE" id="PS50893"/>
    </source>
</evidence>
<organism evidence="10 11">
    <name type="scientific">Blautia ammoniilytica</name>
    <dbReference type="NCBI Taxonomy" id="2981782"/>
    <lineage>
        <taxon>Bacteria</taxon>
        <taxon>Bacillati</taxon>
        <taxon>Bacillota</taxon>
        <taxon>Clostridia</taxon>
        <taxon>Lachnospirales</taxon>
        <taxon>Lachnospiraceae</taxon>
        <taxon>Blautia</taxon>
    </lineage>
</organism>
<dbReference type="SUPFAM" id="SSF52540">
    <property type="entry name" value="P-loop containing nucleoside triphosphate hydrolases"/>
    <property type="match status" value="2"/>
</dbReference>
<gene>
    <name evidence="10" type="primary">gguA</name>
    <name evidence="10" type="ORF">OCV61_00795</name>
</gene>
<keyword evidence="11" id="KW-1185">Reference proteome</keyword>
<keyword evidence="7" id="KW-1278">Translocase</keyword>
<evidence type="ECO:0000256" key="3">
    <source>
        <dbReference type="ARBA" id="ARBA00022597"/>
    </source>
</evidence>
<reference evidence="10 11" key="1">
    <citation type="journal article" date="2021" name="ISME Commun">
        <title>Automated analysis of genomic sequences facilitates high-throughput and comprehensive description of bacteria.</title>
        <authorList>
            <person name="Hitch T.C.A."/>
        </authorList>
    </citation>
    <scope>NUCLEOTIDE SEQUENCE [LARGE SCALE GENOMIC DNA]</scope>
    <source>
        <strain evidence="10 11">Sanger_23</strain>
    </source>
</reference>
<dbReference type="PANTHER" id="PTHR43790:SF3">
    <property type="entry name" value="D-ALLOSE IMPORT ATP-BINDING PROTEIN ALSA-RELATED"/>
    <property type="match status" value="1"/>
</dbReference>
<evidence type="ECO:0000256" key="1">
    <source>
        <dbReference type="ARBA" id="ARBA00022448"/>
    </source>
</evidence>
<dbReference type="GO" id="GO:0005524">
    <property type="term" value="F:ATP binding"/>
    <property type="evidence" value="ECO:0007669"/>
    <property type="project" value="UniProtKB-KW"/>
</dbReference>
<dbReference type="SMART" id="SM00382">
    <property type="entry name" value="AAA"/>
    <property type="match status" value="2"/>
</dbReference>
<dbReference type="CDD" id="cd03215">
    <property type="entry name" value="ABC_Carb_Monos_II"/>
    <property type="match status" value="1"/>
</dbReference>
<keyword evidence="3" id="KW-0762">Sugar transport</keyword>
<dbReference type="InterPro" id="IPR050107">
    <property type="entry name" value="ABC_carbohydrate_import_ATPase"/>
</dbReference>
<feature type="domain" description="ABC transporter" evidence="9">
    <location>
        <begin position="266"/>
        <end position="508"/>
    </location>
</feature>
<keyword evidence="2" id="KW-1003">Cell membrane</keyword>
<evidence type="ECO:0000313" key="10">
    <source>
        <dbReference type="EMBL" id="MCU6763950.1"/>
    </source>
</evidence>
<comment type="caution">
    <text evidence="10">The sequence shown here is derived from an EMBL/GenBank/DDBJ whole genome shotgun (WGS) entry which is preliminary data.</text>
</comment>
<dbReference type="PANTHER" id="PTHR43790">
    <property type="entry name" value="CARBOHYDRATE TRANSPORT ATP-BINDING PROTEIN MG119-RELATED"/>
    <property type="match status" value="1"/>
</dbReference>
<dbReference type="PROSITE" id="PS00211">
    <property type="entry name" value="ABC_TRANSPORTER_1"/>
    <property type="match status" value="1"/>
</dbReference>
<evidence type="ECO:0000256" key="5">
    <source>
        <dbReference type="ARBA" id="ARBA00022741"/>
    </source>
</evidence>
<sequence length="508" mass="57276">MRQAKTKNNGGSNVDEPILKMQGIEKRFPGVIALHNASLNVRKGQIMALLGENGAGKSTLMKVLTGVYKRDSGTIVYKGKQVEYQNTRQAMNDGIAIIHQELTLIPKMTIYENIFMGSEKTKGLGIADKKYMIQKSRELLRILNMDLNPEKRIETLSIAQQQMVEIAKVLLYDAQVIVMDEPTDVLPDEEVDSLFRVLEDLKKRGKAIIYISHRLKEIFQICDMVTVMRDGEFIGEKSVSEITNESLVSMMVGRKLDEQFPHVEVQKGEEVLKVERISNEYVHNISLSVHAGEIVGIVGLVGAGRTELAKTIYGCYPYQEGQVCVKNRKVPKGSIKQAIHSGLYYMTEDRKRDGLVMLLDVRTNMTLSSLKKISRCFTVLKKTEKEAAEDFRQRTRVKTPSIFQLVRNLSGGNQQKVILAKALMTEPDVLILDEPTRGIDVGAKKEIYNLINELKEKNKAIVIISSEMPEILGMSDRIIVMNEGYIKGELSRQEASQEKIMHMILDQA</sequence>
<dbReference type="PROSITE" id="PS50893">
    <property type="entry name" value="ABC_TRANSPORTER_2"/>
    <property type="match status" value="2"/>
</dbReference>
<evidence type="ECO:0000256" key="2">
    <source>
        <dbReference type="ARBA" id="ARBA00022475"/>
    </source>
</evidence>
<dbReference type="CDD" id="cd03216">
    <property type="entry name" value="ABC_Carb_Monos_I"/>
    <property type="match status" value="1"/>
</dbReference>
<dbReference type="InterPro" id="IPR017871">
    <property type="entry name" value="ABC_transporter-like_CS"/>
</dbReference>
<keyword evidence="5" id="KW-0547">Nucleotide-binding</keyword>